<gene>
    <name evidence="1" type="ORF">FRACA_440015</name>
</gene>
<dbReference type="EMBL" id="FZMO01000379">
    <property type="protein sequence ID" value="SNQ50318.1"/>
    <property type="molecule type" value="Genomic_DNA"/>
</dbReference>
<keyword evidence="2" id="KW-1185">Reference proteome</keyword>
<dbReference type="Proteomes" id="UP000234331">
    <property type="component" value="Unassembled WGS sequence"/>
</dbReference>
<evidence type="ECO:0000313" key="1">
    <source>
        <dbReference type="EMBL" id="SNQ50318.1"/>
    </source>
</evidence>
<sequence>MSTVREVSTTIAPMVASNVPMARDQAVFAARSRLAGARRRFVGHDLPPLGSLIVRHQVTVPDGVEWPWARVSSWPHPALLRGRSLTDGTHPSLAHIRMGLPLRIHSDDLVDWAIIDARGEIVTGAWTRRLRAPAASPT</sequence>
<protein>
    <recommendedName>
        <fullName evidence="3">DUF2314 domain-containing protein</fullName>
    </recommendedName>
</protein>
<evidence type="ECO:0008006" key="3">
    <source>
        <dbReference type="Google" id="ProtNLM"/>
    </source>
</evidence>
<proteinExistence type="predicted"/>
<reference evidence="1 2" key="1">
    <citation type="submission" date="2017-06" db="EMBL/GenBank/DDBJ databases">
        <authorList>
            <person name="Kim H.J."/>
            <person name="Triplett B.A."/>
        </authorList>
    </citation>
    <scope>NUCLEOTIDE SEQUENCE [LARGE SCALE GENOMIC DNA]</scope>
    <source>
        <strain evidence="1">FRACA_ARgP5</strain>
    </source>
</reference>
<evidence type="ECO:0000313" key="2">
    <source>
        <dbReference type="Proteomes" id="UP000234331"/>
    </source>
</evidence>
<dbReference type="AlphaFoldDB" id="A0A2I2KXC7"/>
<organism evidence="1 2">
    <name type="scientific">Frankia canadensis</name>
    <dbReference type="NCBI Taxonomy" id="1836972"/>
    <lineage>
        <taxon>Bacteria</taxon>
        <taxon>Bacillati</taxon>
        <taxon>Actinomycetota</taxon>
        <taxon>Actinomycetes</taxon>
        <taxon>Frankiales</taxon>
        <taxon>Frankiaceae</taxon>
        <taxon>Frankia</taxon>
    </lineage>
</organism>
<name>A0A2I2KXC7_9ACTN</name>
<accession>A0A2I2KXC7</accession>
<dbReference type="OrthoDB" id="3213870at2"/>